<feature type="region of interest" description="Disordered" evidence="2">
    <location>
        <begin position="1"/>
        <end position="109"/>
    </location>
</feature>
<feature type="compositionally biased region" description="Basic and acidic residues" evidence="2">
    <location>
        <begin position="1"/>
        <end position="12"/>
    </location>
</feature>
<evidence type="ECO:0000259" key="4">
    <source>
        <dbReference type="PROSITE" id="PS51676"/>
    </source>
</evidence>
<dbReference type="Pfam" id="PF01846">
    <property type="entry name" value="FF"/>
    <property type="match status" value="3"/>
</dbReference>
<dbReference type="InterPro" id="IPR045148">
    <property type="entry name" value="TCRG1-like"/>
</dbReference>
<feature type="compositionally biased region" description="Polar residues" evidence="2">
    <location>
        <begin position="482"/>
        <end position="492"/>
    </location>
</feature>
<dbReference type="GO" id="GO:0005634">
    <property type="term" value="C:nucleus"/>
    <property type="evidence" value="ECO:0007669"/>
    <property type="project" value="TreeGrafter"/>
</dbReference>
<dbReference type="InterPro" id="IPR002713">
    <property type="entry name" value="FF_domain"/>
</dbReference>
<dbReference type="PROSITE" id="PS01159">
    <property type="entry name" value="WW_DOMAIN_1"/>
    <property type="match status" value="1"/>
</dbReference>
<dbReference type="AlphaFoldDB" id="A0A507E263"/>
<dbReference type="Gene3D" id="2.20.70.10">
    <property type="match status" value="2"/>
</dbReference>
<feature type="compositionally biased region" description="Pro residues" evidence="2">
    <location>
        <begin position="94"/>
        <end position="104"/>
    </location>
</feature>
<accession>A0A507E263</accession>
<dbReference type="InterPro" id="IPR036020">
    <property type="entry name" value="WW_dom_sf"/>
</dbReference>
<feature type="domain" description="WW" evidence="3">
    <location>
        <begin position="135"/>
        <end position="162"/>
    </location>
</feature>
<feature type="compositionally biased region" description="Pro residues" evidence="2">
    <location>
        <begin position="50"/>
        <end position="64"/>
    </location>
</feature>
<feature type="compositionally biased region" description="Basic and acidic residues" evidence="2">
    <location>
        <begin position="230"/>
        <end position="240"/>
    </location>
</feature>
<sequence length="714" mass="82509">MDPLDPEHEFRPATKGGASKSQKQRETATPAAERASHGDLNQYDYSVQTPAPPPPPPPGPPPPQVVWTQHRDPSGRIYYHHAATKESRWDHPPDLQPPPPPPHPQANGQPNVIAKVESVNAEHVLAMKKIPTTSWAIVLTNQDKEFFYNLTTKESLWDMPDDLGDLIGELIAEAMGVDINEEFNDHPQSEAGSQVGDVEVEPHVDEQVGTKRKAPEDETADLSPKRRKSDVKEEEPPRDVIEKSAELTISAEDKTTEFMTLLREMDVSPYTTWEKELPKIIDDRRYGLLPTLRERKAVFDQYCVIRVAELREQKAKTATSPKDAYVQLLKENTTQRTRWEEFSRKHKRDKRFANLAPAKERETLFKAHMAELKGEKSRADPRKAKEDFLRLLEETKGLDSHSSWRRTQRDIERDPRYRAIRSSEEREDIFRAYIRKLEDGIDGEKAQREKEDRERERKAREEASLREREAQVRRDQSRLTREMTSQRQTLQTQDARTVFESMLIDIVRSADAEWADMRPYLERDPNWHRCQVLDEAMKMRVFSEHLAHLHEKRLAAFHASLQNTTDLTTSWTQVQGWILQDPRARKLARADDPARLEAVVKSEFESFQTARLGAARSALLELLAENNFVKFYVKNAVGECRAAALEEGKPEPKEGDEWGYINLMEIGKVLNEDKRYLQLEHFAGEREQKVKEHVRDLIRRYRAEKGGTVDRTLA</sequence>
<evidence type="ECO:0000313" key="5">
    <source>
        <dbReference type="EMBL" id="TPX57457.1"/>
    </source>
</evidence>
<comment type="caution">
    <text evidence="5">The sequence shown here is derived from an EMBL/GenBank/DDBJ whole genome shotgun (WGS) entry which is preliminary data.</text>
</comment>
<name>A0A507E263_9FUNG</name>
<dbReference type="Gene3D" id="1.10.10.440">
    <property type="entry name" value="FF domain"/>
    <property type="match status" value="5"/>
</dbReference>
<dbReference type="InterPro" id="IPR036517">
    <property type="entry name" value="FF_domain_sf"/>
</dbReference>
<dbReference type="PANTHER" id="PTHR15377:SF3">
    <property type="entry name" value="WW DOMAIN-CONTAINING PROTEIN"/>
    <property type="match status" value="1"/>
</dbReference>
<keyword evidence="1" id="KW-0677">Repeat</keyword>
<evidence type="ECO:0000259" key="3">
    <source>
        <dbReference type="PROSITE" id="PS50020"/>
    </source>
</evidence>
<dbReference type="GO" id="GO:0003712">
    <property type="term" value="F:transcription coregulator activity"/>
    <property type="evidence" value="ECO:0007669"/>
    <property type="project" value="TreeGrafter"/>
</dbReference>
<organism evidence="5 6">
    <name type="scientific">Powellomyces hirtus</name>
    <dbReference type="NCBI Taxonomy" id="109895"/>
    <lineage>
        <taxon>Eukaryota</taxon>
        <taxon>Fungi</taxon>
        <taxon>Fungi incertae sedis</taxon>
        <taxon>Chytridiomycota</taxon>
        <taxon>Chytridiomycota incertae sedis</taxon>
        <taxon>Chytridiomycetes</taxon>
        <taxon>Spizellomycetales</taxon>
        <taxon>Powellomycetaceae</taxon>
        <taxon>Powellomyces</taxon>
    </lineage>
</organism>
<evidence type="ECO:0008006" key="7">
    <source>
        <dbReference type="Google" id="ProtNLM"/>
    </source>
</evidence>
<dbReference type="GO" id="GO:0070063">
    <property type="term" value="F:RNA polymerase binding"/>
    <property type="evidence" value="ECO:0007669"/>
    <property type="project" value="InterPro"/>
</dbReference>
<evidence type="ECO:0000256" key="2">
    <source>
        <dbReference type="SAM" id="MobiDB-lite"/>
    </source>
</evidence>
<dbReference type="SUPFAM" id="SSF51045">
    <property type="entry name" value="WW domain"/>
    <property type="match status" value="2"/>
</dbReference>
<keyword evidence="6" id="KW-1185">Reference proteome</keyword>
<dbReference type="PROSITE" id="PS50020">
    <property type="entry name" value="WW_DOMAIN_2"/>
    <property type="match status" value="2"/>
</dbReference>
<feature type="domain" description="FF" evidence="4">
    <location>
        <begin position="378"/>
        <end position="436"/>
    </location>
</feature>
<feature type="compositionally biased region" description="Basic and acidic residues" evidence="2">
    <location>
        <begin position="205"/>
        <end position="216"/>
    </location>
</feature>
<reference evidence="5 6" key="1">
    <citation type="journal article" date="2019" name="Sci. Rep.">
        <title>Comparative genomics of chytrid fungi reveal insights into the obligate biotrophic and pathogenic lifestyle of Synchytrium endobioticum.</title>
        <authorList>
            <person name="van de Vossenberg B.T.L.H."/>
            <person name="Warris S."/>
            <person name="Nguyen H.D.T."/>
            <person name="van Gent-Pelzer M.P.E."/>
            <person name="Joly D.L."/>
            <person name="van de Geest H.C."/>
            <person name="Bonants P.J.M."/>
            <person name="Smith D.S."/>
            <person name="Levesque C.A."/>
            <person name="van der Lee T.A.J."/>
        </authorList>
    </citation>
    <scope>NUCLEOTIDE SEQUENCE [LARGE SCALE GENOMIC DNA]</scope>
    <source>
        <strain evidence="5 6">CBS 809.83</strain>
    </source>
</reference>
<dbReference type="PANTHER" id="PTHR15377">
    <property type="entry name" value="TRANSCRIPTION ELONGATION REGULATOR 1"/>
    <property type="match status" value="1"/>
</dbReference>
<dbReference type="PROSITE" id="PS51676">
    <property type="entry name" value="FF"/>
    <property type="match status" value="2"/>
</dbReference>
<dbReference type="SUPFAM" id="SSF81698">
    <property type="entry name" value="FF domain"/>
    <property type="match status" value="4"/>
</dbReference>
<feature type="compositionally biased region" description="Basic and acidic residues" evidence="2">
    <location>
        <begin position="83"/>
        <end position="93"/>
    </location>
</feature>
<evidence type="ECO:0000313" key="6">
    <source>
        <dbReference type="Proteomes" id="UP000318582"/>
    </source>
</evidence>
<evidence type="ECO:0000256" key="1">
    <source>
        <dbReference type="ARBA" id="ARBA00022737"/>
    </source>
</evidence>
<gene>
    <name evidence="5" type="ORF">PhCBS80983_g03841</name>
</gene>
<dbReference type="Pfam" id="PF00397">
    <property type="entry name" value="WW"/>
    <property type="match status" value="1"/>
</dbReference>
<feature type="compositionally biased region" description="Basic and acidic residues" evidence="2">
    <location>
        <begin position="443"/>
        <end position="481"/>
    </location>
</feature>
<dbReference type="SMART" id="SM00441">
    <property type="entry name" value="FF"/>
    <property type="match status" value="5"/>
</dbReference>
<dbReference type="InterPro" id="IPR001202">
    <property type="entry name" value="WW_dom"/>
</dbReference>
<feature type="region of interest" description="Disordered" evidence="2">
    <location>
        <begin position="205"/>
        <end position="240"/>
    </location>
</feature>
<protein>
    <recommendedName>
        <fullName evidence="7">WW domain-containing protein</fullName>
    </recommendedName>
</protein>
<dbReference type="STRING" id="109895.A0A507E263"/>
<proteinExistence type="predicted"/>
<dbReference type="EMBL" id="QEAQ01000052">
    <property type="protein sequence ID" value="TPX57457.1"/>
    <property type="molecule type" value="Genomic_DNA"/>
</dbReference>
<dbReference type="SMART" id="SM00456">
    <property type="entry name" value="WW"/>
    <property type="match status" value="2"/>
</dbReference>
<feature type="region of interest" description="Disordered" evidence="2">
    <location>
        <begin position="443"/>
        <end position="492"/>
    </location>
</feature>
<dbReference type="CDD" id="cd00201">
    <property type="entry name" value="WW"/>
    <property type="match status" value="2"/>
</dbReference>
<feature type="domain" description="FF" evidence="4">
    <location>
        <begin position="249"/>
        <end position="305"/>
    </location>
</feature>
<dbReference type="Proteomes" id="UP000318582">
    <property type="component" value="Unassembled WGS sequence"/>
</dbReference>
<feature type="domain" description="WW" evidence="3">
    <location>
        <begin position="61"/>
        <end position="94"/>
    </location>
</feature>